<protein>
    <submittedName>
        <fullName evidence="2">VOC family protein</fullName>
    </submittedName>
</protein>
<evidence type="ECO:0000259" key="1">
    <source>
        <dbReference type="Pfam" id="PF00903"/>
    </source>
</evidence>
<accession>A0AA90TTK9</accession>
<dbReference type="AlphaFoldDB" id="A0AA90TTK9"/>
<dbReference type="Pfam" id="PF00903">
    <property type="entry name" value="Glyoxalase"/>
    <property type="match status" value="1"/>
</dbReference>
<evidence type="ECO:0000313" key="3">
    <source>
        <dbReference type="Proteomes" id="UP001178888"/>
    </source>
</evidence>
<reference evidence="2" key="1">
    <citation type="submission" date="2023-08" db="EMBL/GenBank/DDBJ databases">
        <title>Nitrogen cycling bacteria in agricultural field soils.</title>
        <authorList>
            <person name="Jang J."/>
        </authorList>
    </citation>
    <scope>NUCLEOTIDE SEQUENCE</scope>
    <source>
        <strain evidence="2">PS3-36</strain>
    </source>
</reference>
<dbReference type="Gene3D" id="3.10.180.10">
    <property type="entry name" value="2,3-Dihydroxybiphenyl 1,2-Dioxygenase, domain 1"/>
    <property type="match status" value="1"/>
</dbReference>
<sequence>MLIRRGFRSVTKLSMNGKGMVLDSKIYSEENFTNTPLFHLNTNDIEQAYEYMKGQNVELTTEIMHNHWFIFKDPDGNHLMVCKY</sequence>
<feature type="domain" description="Glyoxalase/fosfomycin resistance/dioxygenase" evidence="1">
    <location>
        <begin position="34"/>
        <end position="80"/>
    </location>
</feature>
<keyword evidence="3" id="KW-1185">Reference proteome</keyword>
<comment type="caution">
    <text evidence="2">The sequence shown here is derived from an EMBL/GenBank/DDBJ whole genome shotgun (WGS) entry which is preliminary data.</text>
</comment>
<dbReference type="RefSeq" id="WP_235824972.1">
    <property type="nucleotide sequence ID" value="NZ_JAVGVR010000001.1"/>
</dbReference>
<dbReference type="SUPFAM" id="SSF54593">
    <property type="entry name" value="Glyoxalase/Bleomycin resistance protein/Dihydroxybiphenyl dioxygenase"/>
    <property type="match status" value="1"/>
</dbReference>
<organism evidence="2 3">
    <name type="scientific">Bacillus salipaludis</name>
    <dbReference type="NCBI Taxonomy" id="2547811"/>
    <lineage>
        <taxon>Bacteria</taxon>
        <taxon>Bacillati</taxon>
        <taxon>Bacillota</taxon>
        <taxon>Bacilli</taxon>
        <taxon>Bacillales</taxon>
        <taxon>Bacillaceae</taxon>
        <taxon>Bacillus</taxon>
    </lineage>
</organism>
<name>A0AA90TTK9_9BACI</name>
<dbReference type="Proteomes" id="UP001178888">
    <property type="component" value="Unassembled WGS sequence"/>
</dbReference>
<dbReference type="InterPro" id="IPR004360">
    <property type="entry name" value="Glyas_Fos-R_dOase_dom"/>
</dbReference>
<dbReference type="InterPro" id="IPR029068">
    <property type="entry name" value="Glyas_Bleomycin-R_OHBP_Dase"/>
</dbReference>
<evidence type="ECO:0000313" key="2">
    <source>
        <dbReference type="EMBL" id="MDQ6597839.1"/>
    </source>
</evidence>
<proteinExistence type="predicted"/>
<gene>
    <name evidence="2" type="ORF">RCG21_15955</name>
</gene>
<dbReference type="EMBL" id="JAVGVR010000001">
    <property type="protein sequence ID" value="MDQ6597839.1"/>
    <property type="molecule type" value="Genomic_DNA"/>
</dbReference>